<dbReference type="PROSITE" id="PS50213">
    <property type="entry name" value="FAS1"/>
    <property type="match status" value="1"/>
</dbReference>
<dbReference type="Gene3D" id="2.30.180.10">
    <property type="entry name" value="FAS1 domain"/>
    <property type="match status" value="1"/>
</dbReference>
<sequence length="193" mass="22195">MRRGWYMKDSIAFFCVVVTVCSLVVVIVTMLRLPEVSTRQIRAIREGFNDESIGKFGEMMLEMLPADLAFTIFVPSEKAFQRDLRLQVNRSLAAEQMNDTYAVLSRVLGFSAVPRPLYSKTMLFGKEMCFDSLSGFELCIWKESDGAMIVNRVRSARMDMRKGEIVVHIMDGVIMDFEFEQSFQLDDSEEEEH</sequence>
<gene>
    <name evidence="4" type="ORF">PVL29_016797</name>
</gene>
<keyword evidence="2" id="KW-1133">Transmembrane helix</keyword>
<organism evidence="4 5">
    <name type="scientific">Vitis rotundifolia</name>
    <name type="common">Muscadine grape</name>
    <dbReference type="NCBI Taxonomy" id="103349"/>
    <lineage>
        <taxon>Eukaryota</taxon>
        <taxon>Viridiplantae</taxon>
        <taxon>Streptophyta</taxon>
        <taxon>Embryophyta</taxon>
        <taxon>Tracheophyta</taxon>
        <taxon>Spermatophyta</taxon>
        <taxon>Magnoliopsida</taxon>
        <taxon>eudicotyledons</taxon>
        <taxon>Gunneridae</taxon>
        <taxon>Pentapetalae</taxon>
        <taxon>rosids</taxon>
        <taxon>Vitales</taxon>
        <taxon>Vitaceae</taxon>
        <taxon>Viteae</taxon>
        <taxon>Vitis</taxon>
    </lineage>
</organism>
<dbReference type="SUPFAM" id="SSF82153">
    <property type="entry name" value="FAS1 domain"/>
    <property type="match status" value="1"/>
</dbReference>
<dbReference type="PANTHER" id="PTHR37232">
    <property type="entry name" value="FASCICLIN DOMAIN PROTEIN"/>
    <property type="match status" value="1"/>
</dbReference>
<proteinExistence type="inferred from homology"/>
<comment type="caution">
    <text evidence="4">The sequence shown here is derived from an EMBL/GenBank/DDBJ whole genome shotgun (WGS) entry which is preliminary data.</text>
</comment>
<dbReference type="AlphaFoldDB" id="A0AA38Z920"/>
<dbReference type="Pfam" id="PF02469">
    <property type="entry name" value="Fasciclin"/>
    <property type="match status" value="1"/>
</dbReference>
<evidence type="ECO:0000256" key="2">
    <source>
        <dbReference type="SAM" id="Phobius"/>
    </source>
</evidence>
<accession>A0AA38Z920</accession>
<evidence type="ECO:0000313" key="4">
    <source>
        <dbReference type="EMBL" id="KAJ9684497.1"/>
    </source>
</evidence>
<name>A0AA38Z920_VITRO</name>
<evidence type="ECO:0000313" key="5">
    <source>
        <dbReference type="Proteomes" id="UP001168098"/>
    </source>
</evidence>
<evidence type="ECO:0000259" key="3">
    <source>
        <dbReference type="PROSITE" id="PS50213"/>
    </source>
</evidence>
<reference evidence="4 5" key="1">
    <citation type="journal article" date="2023" name="BMC Biotechnol.">
        <title>Vitis rotundifolia cv Carlos genome sequencing.</title>
        <authorList>
            <person name="Huff M."/>
            <person name="Hulse-Kemp A."/>
            <person name="Scheffler B."/>
            <person name="Youngblood R."/>
            <person name="Simpson S."/>
            <person name="Babiker E."/>
            <person name="Staton M."/>
        </authorList>
    </citation>
    <scope>NUCLEOTIDE SEQUENCE [LARGE SCALE GENOMIC DNA]</scope>
    <source>
        <tissue evidence="4">Leaf</tissue>
    </source>
</reference>
<evidence type="ECO:0000256" key="1">
    <source>
        <dbReference type="ARBA" id="ARBA00007843"/>
    </source>
</evidence>
<keyword evidence="2" id="KW-0472">Membrane</keyword>
<dbReference type="EMBL" id="JARBHA010000013">
    <property type="protein sequence ID" value="KAJ9684497.1"/>
    <property type="molecule type" value="Genomic_DNA"/>
</dbReference>
<dbReference type="InterPro" id="IPR036378">
    <property type="entry name" value="FAS1_dom_sf"/>
</dbReference>
<comment type="similarity">
    <text evidence="1">Belongs to the fasciclin-like AGP family.</text>
</comment>
<protein>
    <recommendedName>
        <fullName evidence="3">FAS1 domain-containing protein</fullName>
    </recommendedName>
</protein>
<dbReference type="InterPro" id="IPR000782">
    <property type="entry name" value="FAS1_domain"/>
</dbReference>
<feature type="transmembrane region" description="Helical" evidence="2">
    <location>
        <begin position="12"/>
        <end position="33"/>
    </location>
</feature>
<dbReference type="Proteomes" id="UP001168098">
    <property type="component" value="Unassembled WGS sequence"/>
</dbReference>
<keyword evidence="2" id="KW-0812">Transmembrane</keyword>
<feature type="domain" description="FAS1" evidence="3">
    <location>
        <begin position="40"/>
        <end position="174"/>
    </location>
</feature>
<dbReference type="PANTHER" id="PTHR37232:SF2">
    <property type="entry name" value="FAS1 DOMAIN-CONTAINING PROTEIN"/>
    <property type="match status" value="1"/>
</dbReference>
<keyword evidence="5" id="KW-1185">Reference proteome</keyword>